<comment type="caution">
    <text evidence="3">The sequence shown here is derived from an EMBL/GenBank/DDBJ whole genome shotgun (WGS) entry which is preliminary data.</text>
</comment>
<keyword evidence="2" id="KW-1134">Transmembrane beta strand</keyword>
<sequence length="521" mass="57786">MPGMPLKCLRPLAVLSTTLLLGACTTLGPDYREPEVEWLAQWQPDLYGQAVAAQQQPFEQQLQFWWRLLDDPLLNDLIAEVQAANPTLRIAGLRILESRAALGRAGATRYPQLQELSGNAAYVDSRQHGGAQDVDRSFTSYDTAFSLGWELDFWGRFRRGIESADAAFFASVSNYQDVQLLLNAQLVDLYFRYRTTLARIDIARRNSEIQKRSYEITERIYRSGQDSELDLQQAKTQYLATLSTIPVLEAALIKVRNAIAVLLGRPPGPLPELAGARASLPLPTAVDVGAVPARLMMRRPDIRAAAWQVAAQSAQIGIAEADYYPSISLFGSLDWSGNSIDGSPNTGTLALGPAFSWNLFDHGLIRNNVRLQDARLQQAIENFQNSVLLAAKEIDDAAIDVVKTAERQAVLHDSVVAAERSLEIANTLYQEGYAGFQRVLDAQRAMFSQAERELLNQGDHLSAVVALYRALGGGWQPTTIDDLIPARTRDTMEERTDWGDMLRAPLPQQIDSRTSETSDER</sequence>
<dbReference type="SUPFAM" id="SSF56954">
    <property type="entry name" value="Outer membrane efflux proteins (OEP)"/>
    <property type="match status" value="1"/>
</dbReference>
<dbReference type="GO" id="GO:0009279">
    <property type="term" value="C:cell outer membrane"/>
    <property type="evidence" value="ECO:0007669"/>
    <property type="project" value="UniProtKB-SubCell"/>
</dbReference>
<feature type="chain" id="PRO_5038169360" evidence="2">
    <location>
        <begin position="24"/>
        <end position="521"/>
    </location>
</feature>
<dbReference type="PANTHER" id="PTHR30203:SF25">
    <property type="entry name" value="OUTER MEMBRANE PROTEIN-RELATED"/>
    <property type="match status" value="1"/>
</dbReference>
<dbReference type="EMBL" id="BMLT01000001">
    <property type="protein sequence ID" value="GGO76712.1"/>
    <property type="molecule type" value="Genomic_DNA"/>
</dbReference>
<keyword evidence="2" id="KW-0449">Lipoprotein</keyword>
<feature type="signal peptide" evidence="2">
    <location>
        <begin position="1"/>
        <end position="23"/>
    </location>
</feature>
<accession>A0A917Z6U2</accession>
<keyword evidence="2" id="KW-0732">Signal</keyword>
<dbReference type="NCBIfam" id="TIGR01845">
    <property type="entry name" value="outer_NodT"/>
    <property type="match status" value="1"/>
</dbReference>
<dbReference type="PROSITE" id="PS51257">
    <property type="entry name" value="PROKAR_LIPOPROTEIN"/>
    <property type="match status" value="1"/>
</dbReference>
<comment type="similarity">
    <text evidence="1 2">Belongs to the outer membrane factor (OMF) (TC 1.B.17) family.</text>
</comment>
<gene>
    <name evidence="3" type="ORF">GCM10011348_04570</name>
</gene>
<keyword evidence="2" id="KW-0472">Membrane</keyword>
<keyword evidence="4" id="KW-1185">Reference proteome</keyword>
<dbReference type="InterPro" id="IPR003423">
    <property type="entry name" value="OMP_efflux"/>
</dbReference>
<dbReference type="RefSeq" id="WP_229721752.1">
    <property type="nucleotide sequence ID" value="NZ_BMLT01000001.1"/>
</dbReference>
<keyword evidence="2" id="KW-0812">Transmembrane</keyword>
<comment type="subcellular location">
    <subcellularLocation>
        <location evidence="2">Cell outer membrane</location>
        <topology evidence="2">Lipid-anchor</topology>
    </subcellularLocation>
</comment>
<dbReference type="Pfam" id="PF02321">
    <property type="entry name" value="OEP"/>
    <property type="match status" value="2"/>
</dbReference>
<dbReference type="Gene3D" id="1.20.1600.10">
    <property type="entry name" value="Outer membrane efflux proteins (OEP)"/>
    <property type="match status" value="1"/>
</dbReference>
<evidence type="ECO:0000256" key="1">
    <source>
        <dbReference type="ARBA" id="ARBA00007613"/>
    </source>
</evidence>
<proteinExistence type="inferred from homology"/>
<evidence type="ECO:0000313" key="3">
    <source>
        <dbReference type="EMBL" id="GGO76712.1"/>
    </source>
</evidence>
<organism evidence="3 4">
    <name type="scientific">Marinobacterium nitratireducens</name>
    <dbReference type="NCBI Taxonomy" id="518897"/>
    <lineage>
        <taxon>Bacteria</taxon>
        <taxon>Pseudomonadati</taxon>
        <taxon>Pseudomonadota</taxon>
        <taxon>Gammaproteobacteria</taxon>
        <taxon>Oceanospirillales</taxon>
        <taxon>Oceanospirillaceae</taxon>
        <taxon>Marinobacterium</taxon>
    </lineage>
</organism>
<keyword evidence="2" id="KW-0564">Palmitate</keyword>
<dbReference type="InterPro" id="IPR010131">
    <property type="entry name" value="MdtP/NodT-like"/>
</dbReference>
<dbReference type="Gene3D" id="2.20.200.10">
    <property type="entry name" value="Outer membrane efflux proteins (OEP)"/>
    <property type="match status" value="1"/>
</dbReference>
<dbReference type="PANTHER" id="PTHR30203">
    <property type="entry name" value="OUTER MEMBRANE CATION EFFLUX PROTEIN"/>
    <property type="match status" value="1"/>
</dbReference>
<reference evidence="3 4" key="1">
    <citation type="journal article" date="2014" name="Int. J. Syst. Evol. Microbiol.">
        <title>Complete genome sequence of Corynebacterium casei LMG S-19264T (=DSM 44701T), isolated from a smear-ripened cheese.</title>
        <authorList>
            <consortium name="US DOE Joint Genome Institute (JGI-PGF)"/>
            <person name="Walter F."/>
            <person name="Albersmeier A."/>
            <person name="Kalinowski J."/>
            <person name="Ruckert C."/>
        </authorList>
    </citation>
    <scope>NUCLEOTIDE SEQUENCE [LARGE SCALE GENOMIC DNA]</scope>
    <source>
        <strain evidence="3 4">CGMCC 1.7286</strain>
    </source>
</reference>
<evidence type="ECO:0000256" key="2">
    <source>
        <dbReference type="RuleBase" id="RU362097"/>
    </source>
</evidence>
<dbReference type="AlphaFoldDB" id="A0A917Z6U2"/>
<dbReference type="Proteomes" id="UP000599578">
    <property type="component" value="Unassembled WGS sequence"/>
</dbReference>
<evidence type="ECO:0000313" key="4">
    <source>
        <dbReference type="Proteomes" id="UP000599578"/>
    </source>
</evidence>
<name>A0A917Z6U2_9GAMM</name>
<dbReference type="GO" id="GO:0015562">
    <property type="term" value="F:efflux transmembrane transporter activity"/>
    <property type="evidence" value="ECO:0007669"/>
    <property type="project" value="InterPro"/>
</dbReference>
<protein>
    <submittedName>
        <fullName evidence="3">Outer membrane protein</fullName>
    </submittedName>
</protein>